<proteinExistence type="predicted"/>
<organism evidence="1 2">
    <name type="scientific">Entomophthora muscae</name>
    <dbReference type="NCBI Taxonomy" id="34485"/>
    <lineage>
        <taxon>Eukaryota</taxon>
        <taxon>Fungi</taxon>
        <taxon>Fungi incertae sedis</taxon>
        <taxon>Zoopagomycota</taxon>
        <taxon>Entomophthoromycotina</taxon>
        <taxon>Entomophthoromycetes</taxon>
        <taxon>Entomophthorales</taxon>
        <taxon>Entomophthoraceae</taxon>
        <taxon>Entomophthora</taxon>
    </lineage>
</organism>
<keyword evidence="2" id="KW-1185">Reference proteome</keyword>
<dbReference type="Proteomes" id="UP001165960">
    <property type="component" value="Unassembled WGS sequence"/>
</dbReference>
<evidence type="ECO:0000313" key="1">
    <source>
        <dbReference type="EMBL" id="KAJ9060292.1"/>
    </source>
</evidence>
<sequence>MLGFARSLLRTQGAPVLRISSRFMSAGSKSYEYILTETHGKVGVITLNRPKALNALCSPLMKELNEVLEIYDNDASIGAIVLTGSEKAFAAGADIKEMKDTNYVSNYVNNFLGDWVHITKIRKPVLAAVNGYALGGGCELAMMCDIIYAGEKAQFGQPEIKLGTLPGQSPSKYFAKFSLGAGGTQRLVKAIGKSKAMEIVLGGSWNLTAVQAEQAGLVSKVFPADQLVQETVKTAAKIAEYSRPAVQMAKEAVNQAFELSLDRGLHFERRLFQSTFGTPDQREGMNAFAEKRQAKFNQN</sequence>
<gene>
    <name evidence="1" type="primary">ECHS1_2</name>
    <name evidence="1" type="ORF">DSO57_1032329</name>
</gene>
<accession>A0ACC2SD05</accession>
<reference evidence="1" key="1">
    <citation type="submission" date="2022-04" db="EMBL/GenBank/DDBJ databases">
        <title>Genome of the entomopathogenic fungus Entomophthora muscae.</title>
        <authorList>
            <person name="Elya C."/>
            <person name="Lovett B.R."/>
            <person name="Lee E."/>
            <person name="Macias A.M."/>
            <person name="Hajek A.E."/>
            <person name="De Bivort B.L."/>
            <person name="Kasson M.T."/>
            <person name="De Fine Licht H.H."/>
            <person name="Stajich J.E."/>
        </authorList>
    </citation>
    <scope>NUCLEOTIDE SEQUENCE</scope>
    <source>
        <strain evidence="1">Berkeley</strain>
    </source>
</reference>
<comment type="caution">
    <text evidence="1">The sequence shown here is derived from an EMBL/GenBank/DDBJ whole genome shotgun (WGS) entry which is preliminary data.</text>
</comment>
<evidence type="ECO:0000313" key="2">
    <source>
        <dbReference type="Proteomes" id="UP001165960"/>
    </source>
</evidence>
<keyword evidence="1" id="KW-0456">Lyase</keyword>
<dbReference type="EC" id="4.2.1.17" evidence="1"/>
<name>A0ACC2SD05_9FUNG</name>
<dbReference type="EMBL" id="QTSX02005212">
    <property type="protein sequence ID" value="KAJ9060292.1"/>
    <property type="molecule type" value="Genomic_DNA"/>
</dbReference>
<protein>
    <submittedName>
        <fullName evidence="1">Enoyl-CoA hydratase, mitochondrial</fullName>
        <ecNumber evidence="1">4.2.1.17</ecNumber>
    </submittedName>
</protein>